<evidence type="ECO:0000256" key="1">
    <source>
        <dbReference type="ARBA" id="ARBA00022578"/>
    </source>
</evidence>
<sequence length="775" mass="87315">MTSSKKIEPTTAPLKLVHIDLQTDLRGHPNYHFALITVDNYLSYVYVKLLLAKLEALQALKDWVTAAKCATGEKSMKLRSNNGGEWYNLLAMQWEREIGFKWQQTVPHTSVQNGKAEQTIRLVQEQTRAMMFQQAVPKELWPYAVLAAAHTINLTPSITGKIPYGEFYKRTAHGLAQQLRVFGCLAWVHLPKKDHVGKYGVRAIPAIMAGYDEERKGWRFYTPDHSPSIQWSNSATFHKQKGWHQRRQVKSPKITGVEHLMIEDNEHMYDDTEEPPELEFETTLEPDIDVPVINKQSAENKENTESKEEEVEYLLGELCTANGNTERLLRKVFVVKGAEKLLGSAQSAMLNLTPTLKEAFNGNNAQQWHEAIRKELEGLEAMGTWEIVDKPEGANLVDSRIVLRLKLDADGVPIRHKARLVARGFTQRKGINFEEMFAPVAPVSAIRGLLALAVKCNWETHQLDITQAYLNLTLKHVIYMKPPNGSNVPKGKVHLVKKGLYGSKQSGREWHLEFDKFLCSSNFHQVDCALCVYTGETGDNFAIVVIYIDNTLIIAPKLEAVNKIKQEIKQQWKMEDGQEVSHFLGIKLTRDHQAKTLNMEQSAYIKQILDEHLDKRQRKSSIALQDIPVPTKVASPAERKAYPQIVGKLLLLANSTQPNISQAVGVLAQYMTQPSKEHFDAAQKVLHYLNQMQDICLRYGARKGEEQLLAHSNANWASNLTTQRKSSSGLAVFVHGSLVAWKSALQCCTALSAVEAEFVAATEVSAVACQRSEFP</sequence>
<dbReference type="Gene3D" id="3.30.420.10">
    <property type="entry name" value="Ribonuclease H-like superfamily/Ribonuclease H"/>
    <property type="match status" value="1"/>
</dbReference>
<evidence type="ECO:0000256" key="11">
    <source>
        <dbReference type="ARBA" id="ARBA00022932"/>
    </source>
</evidence>
<keyword evidence="1" id="KW-0815">Transposition</keyword>
<evidence type="ECO:0000256" key="4">
    <source>
        <dbReference type="ARBA" id="ARBA00022723"/>
    </source>
</evidence>
<keyword evidence="11" id="KW-0808">Transferase</keyword>
<dbReference type="InterPro" id="IPR057670">
    <property type="entry name" value="SH3_retrovirus"/>
</dbReference>
<dbReference type="Pfam" id="PF07727">
    <property type="entry name" value="RVT_2"/>
    <property type="match status" value="1"/>
</dbReference>
<evidence type="ECO:0000256" key="15">
    <source>
        <dbReference type="ARBA" id="ARBA00049244"/>
    </source>
</evidence>
<organism evidence="17 18">
    <name type="scientific">Melanopsichium pennsylvanicum</name>
    <dbReference type="NCBI Taxonomy" id="63383"/>
    <lineage>
        <taxon>Eukaryota</taxon>
        <taxon>Fungi</taxon>
        <taxon>Dikarya</taxon>
        <taxon>Basidiomycota</taxon>
        <taxon>Ustilaginomycotina</taxon>
        <taxon>Ustilaginomycetes</taxon>
        <taxon>Ustilaginales</taxon>
        <taxon>Ustilaginaceae</taxon>
        <taxon>Melanopsichium</taxon>
    </lineage>
</organism>
<dbReference type="AlphaFoldDB" id="A0AAJ4XMN2"/>
<keyword evidence="3" id="KW-0540">Nuclease</keyword>
<keyword evidence="8" id="KW-0694">RNA-binding</keyword>
<keyword evidence="6" id="KW-0378">Hydrolase</keyword>
<dbReference type="SUPFAM" id="SSF53098">
    <property type="entry name" value="Ribonuclease H-like"/>
    <property type="match status" value="1"/>
</dbReference>
<dbReference type="GO" id="GO:0005634">
    <property type="term" value="C:nucleus"/>
    <property type="evidence" value="ECO:0007669"/>
    <property type="project" value="UniProtKB-ARBA"/>
</dbReference>
<evidence type="ECO:0000256" key="6">
    <source>
        <dbReference type="ARBA" id="ARBA00022801"/>
    </source>
</evidence>
<dbReference type="InterPro" id="IPR001584">
    <property type="entry name" value="Integrase_cat-core"/>
</dbReference>
<dbReference type="GO" id="GO:0032196">
    <property type="term" value="P:transposition"/>
    <property type="evidence" value="ECO:0007669"/>
    <property type="project" value="UniProtKB-KW"/>
</dbReference>
<dbReference type="GO" id="GO:0006310">
    <property type="term" value="P:DNA recombination"/>
    <property type="evidence" value="ECO:0007669"/>
    <property type="project" value="UniProtKB-KW"/>
</dbReference>
<keyword evidence="2" id="KW-0548">Nucleotidyltransferase</keyword>
<dbReference type="GO" id="GO:0046872">
    <property type="term" value="F:metal ion binding"/>
    <property type="evidence" value="ECO:0007669"/>
    <property type="project" value="UniProtKB-KW"/>
</dbReference>
<comment type="catalytic activity">
    <reaction evidence="14">
        <text>DNA(n) + a 2'-deoxyribonucleoside 5'-triphosphate = DNA(n+1) + diphosphate</text>
        <dbReference type="Rhea" id="RHEA:22508"/>
        <dbReference type="Rhea" id="RHEA-COMP:17339"/>
        <dbReference type="Rhea" id="RHEA-COMP:17340"/>
        <dbReference type="ChEBI" id="CHEBI:33019"/>
        <dbReference type="ChEBI" id="CHEBI:61560"/>
        <dbReference type="ChEBI" id="CHEBI:173112"/>
        <dbReference type="EC" id="2.7.7.49"/>
    </reaction>
</comment>
<keyword evidence="13" id="KW-0511">Multifunctional enzyme</keyword>
<keyword evidence="10" id="KW-0695">RNA-directed DNA polymerase</keyword>
<dbReference type="EMBL" id="OAPG01000010">
    <property type="protein sequence ID" value="SNX85370.1"/>
    <property type="molecule type" value="Genomic_DNA"/>
</dbReference>
<evidence type="ECO:0000256" key="9">
    <source>
        <dbReference type="ARBA" id="ARBA00022908"/>
    </source>
</evidence>
<protein>
    <submittedName>
        <fullName evidence="17">Related to retrotransposon protein</fullName>
    </submittedName>
</protein>
<dbReference type="GO" id="GO:0003723">
    <property type="term" value="F:RNA binding"/>
    <property type="evidence" value="ECO:0007669"/>
    <property type="project" value="UniProtKB-KW"/>
</dbReference>
<evidence type="ECO:0000256" key="12">
    <source>
        <dbReference type="ARBA" id="ARBA00023172"/>
    </source>
</evidence>
<dbReference type="Proteomes" id="UP001294444">
    <property type="component" value="Unassembled WGS sequence"/>
</dbReference>
<reference evidence="17" key="1">
    <citation type="submission" date="2023-10" db="EMBL/GenBank/DDBJ databases">
        <authorList>
            <person name="Guldener U."/>
        </authorList>
    </citation>
    <scope>NUCLEOTIDE SEQUENCE</scope>
    <source>
        <strain evidence="17">Mp4</strain>
    </source>
</reference>
<feature type="domain" description="Integrase catalytic" evidence="16">
    <location>
        <begin position="9"/>
        <end position="171"/>
    </location>
</feature>
<evidence type="ECO:0000256" key="2">
    <source>
        <dbReference type="ARBA" id="ARBA00022695"/>
    </source>
</evidence>
<dbReference type="GO" id="GO:0015074">
    <property type="term" value="P:DNA integration"/>
    <property type="evidence" value="ECO:0007669"/>
    <property type="project" value="UniProtKB-KW"/>
</dbReference>
<evidence type="ECO:0000313" key="18">
    <source>
        <dbReference type="Proteomes" id="UP001294444"/>
    </source>
</evidence>
<comment type="caution">
    <text evidence="17">The sequence shown here is derived from an EMBL/GenBank/DDBJ whole genome shotgun (WGS) entry which is preliminary data.</text>
</comment>
<dbReference type="PANTHER" id="PTHR42648:SF11">
    <property type="entry name" value="TRANSPOSON TY4-P GAG-POL POLYPROTEIN"/>
    <property type="match status" value="1"/>
</dbReference>
<evidence type="ECO:0000256" key="3">
    <source>
        <dbReference type="ARBA" id="ARBA00022722"/>
    </source>
</evidence>
<comment type="catalytic activity">
    <reaction evidence="15">
        <text>DNA(n) + a 2'-deoxyribonucleoside 5'-triphosphate = DNA(n+1) + diphosphate</text>
        <dbReference type="Rhea" id="RHEA:22508"/>
        <dbReference type="Rhea" id="RHEA-COMP:17339"/>
        <dbReference type="Rhea" id="RHEA-COMP:17340"/>
        <dbReference type="ChEBI" id="CHEBI:33019"/>
        <dbReference type="ChEBI" id="CHEBI:61560"/>
        <dbReference type="ChEBI" id="CHEBI:173112"/>
        <dbReference type="EC" id="2.7.7.7"/>
    </reaction>
</comment>
<keyword evidence="18" id="KW-1185">Reference proteome</keyword>
<evidence type="ECO:0000256" key="7">
    <source>
        <dbReference type="ARBA" id="ARBA00022842"/>
    </source>
</evidence>
<name>A0AAJ4XMN2_9BASI</name>
<dbReference type="InterPro" id="IPR039537">
    <property type="entry name" value="Retrotran_Ty1/copia-like"/>
</dbReference>
<keyword evidence="9" id="KW-0229">DNA integration</keyword>
<evidence type="ECO:0000256" key="10">
    <source>
        <dbReference type="ARBA" id="ARBA00022918"/>
    </source>
</evidence>
<keyword evidence="5" id="KW-0255">Endonuclease</keyword>
<dbReference type="InterPro" id="IPR013103">
    <property type="entry name" value="RVT_2"/>
</dbReference>
<dbReference type="Pfam" id="PF25597">
    <property type="entry name" value="SH3_retrovirus"/>
    <property type="match status" value="1"/>
</dbReference>
<evidence type="ECO:0000256" key="5">
    <source>
        <dbReference type="ARBA" id="ARBA00022759"/>
    </source>
</evidence>
<dbReference type="GO" id="GO:0004519">
    <property type="term" value="F:endonuclease activity"/>
    <property type="evidence" value="ECO:0007669"/>
    <property type="project" value="UniProtKB-KW"/>
</dbReference>
<dbReference type="GO" id="GO:0016787">
    <property type="term" value="F:hydrolase activity"/>
    <property type="evidence" value="ECO:0007669"/>
    <property type="project" value="UniProtKB-KW"/>
</dbReference>
<dbReference type="GO" id="GO:0003887">
    <property type="term" value="F:DNA-directed DNA polymerase activity"/>
    <property type="evidence" value="ECO:0007669"/>
    <property type="project" value="UniProtKB-KW"/>
</dbReference>
<evidence type="ECO:0000259" key="16">
    <source>
        <dbReference type="PROSITE" id="PS50994"/>
    </source>
</evidence>
<keyword evidence="7" id="KW-0460">Magnesium</keyword>
<keyword evidence="12" id="KW-0233">DNA recombination</keyword>
<proteinExistence type="predicted"/>
<keyword evidence="4" id="KW-0479">Metal-binding</keyword>
<accession>A0AAJ4XMN2</accession>
<keyword evidence="11" id="KW-0239">DNA-directed DNA polymerase</keyword>
<dbReference type="PANTHER" id="PTHR42648">
    <property type="entry name" value="TRANSPOSASE, PUTATIVE-RELATED"/>
    <property type="match status" value="1"/>
</dbReference>
<dbReference type="PROSITE" id="PS50994">
    <property type="entry name" value="INTEGRASE"/>
    <property type="match status" value="1"/>
</dbReference>
<evidence type="ECO:0000256" key="14">
    <source>
        <dbReference type="ARBA" id="ARBA00048173"/>
    </source>
</evidence>
<dbReference type="GO" id="GO:0003964">
    <property type="term" value="F:RNA-directed DNA polymerase activity"/>
    <property type="evidence" value="ECO:0007669"/>
    <property type="project" value="UniProtKB-KW"/>
</dbReference>
<dbReference type="InterPro" id="IPR036397">
    <property type="entry name" value="RNaseH_sf"/>
</dbReference>
<evidence type="ECO:0000256" key="13">
    <source>
        <dbReference type="ARBA" id="ARBA00023268"/>
    </source>
</evidence>
<evidence type="ECO:0000313" key="17">
    <source>
        <dbReference type="EMBL" id="SNX85370.1"/>
    </source>
</evidence>
<gene>
    <name evidence="17" type="ORF">MEPE_04079</name>
</gene>
<evidence type="ECO:0000256" key="8">
    <source>
        <dbReference type="ARBA" id="ARBA00022884"/>
    </source>
</evidence>
<dbReference type="InterPro" id="IPR012337">
    <property type="entry name" value="RNaseH-like_sf"/>
</dbReference>